<evidence type="ECO:0000256" key="6">
    <source>
        <dbReference type="ARBA" id="ARBA00022741"/>
    </source>
</evidence>
<evidence type="ECO:0000256" key="8">
    <source>
        <dbReference type="ARBA" id="ARBA00023267"/>
    </source>
</evidence>
<dbReference type="FunFam" id="3.40.50.20:FF:000010">
    <property type="entry name" value="Propionyl-CoA carboxylase subunit alpha"/>
    <property type="match status" value="1"/>
</dbReference>
<evidence type="ECO:0000256" key="7">
    <source>
        <dbReference type="ARBA" id="ARBA00022840"/>
    </source>
</evidence>
<dbReference type="Gene3D" id="3.30.470.20">
    <property type="entry name" value="ATP-grasp fold, B domain"/>
    <property type="match status" value="1"/>
</dbReference>
<dbReference type="AlphaFoldDB" id="D5C4K7"/>
<evidence type="ECO:0000256" key="10">
    <source>
        <dbReference type="ARBA" id="ARBA00048600"/>
    </source>
</evidence>
<dbReference type="HOGENOM" id="CLU_000395_3_2_6"/>
<evidence type="ECO:0000256" key="2">
    <source>
        <dbReference type="ARBA" id="ARBA00004956"/>
    </source>
</evidence>
<dbReference type="PROSITE" id="PS00867">
    <property type="entry name" value="CPSASE_2"/>
    <property type="match status" value="1"/>
</dbReference>
<gene>
    <name evidence="14" type="ordered locus">Nhal_2090</name>
</gene>
<comment type="subunit">
    <text evidence="3">Acetyl-CoA carboxylase is a heterohexamer of biotin carboxyl carrier protein, biotin carboxylase and the two subunits of carboxyl transferase in a 2:2 complex.</text>
</comment>
<comment type="catalytic activity">
    <reaction evidence="10">
        <text>N(6)-biotinyl-L-lysyl-[protein] + hydrogencarbonate + ATP = N(6)-carboxybiotinyl-L-lysyl-[protein] + ADP + phosphate + H(+)</text>
        <dbReference type="Rhea" id="RHEA:13501"/>
        <dbReference type="Rhea" id="RHEA-COMP:10505"/>
        <dbReference type="Rhea" id="RHEA-COMP:10506"/>
        <dbReference type="ChEBI" id="CHEBI:15378"/>
        <dbReference type="ChEBI" id="CHEBI:17544"/>
        <dbReference type="ChEBI" id="CHEBI:30616"/>
        <dbReference type="ChEBI" id="CHEBI:43474"/>
        <dbReference type="ChEBI" id="CHEBI:83144"/>
        <dbReference type="ChEBI" id="CHEBI:83145"/>
        <dbReference type="ChEBI" id="CHEBI:456216"/>
        <dbReference type="EC" id="6.3.4.14"/>
    </reaction>
</comment>
<evidence type="ECO:0000313" key="14">
    <source>
        <dbReference type="EMBL" id="ADE15191.1"/>
    </source>
</evidence>
<evidence type="ECO:0000259" key="12">
    <source>
        <dbReference type="PROSITE" id="PS50975"/>
    </source>
</evidence>
<dbReference type="GO" id="GO:0004075">
    <property type="term" value="F:biotin carboxylase activity"/>
    <property type="evidence" value="ECO:0007669"/>
    <property type="project" value="UniProtKB-EC"/>
</dbReference>
<sequence>MIKKLLIPNRGEIAVRIIRACAELGITSVVTYTDVDRHALHVKKADEAYNVGADPLAGYLNARRIVALARATGCDAIHPGYGFLSENPHLAERCEQYGIRFVGPPAQVIHRLGDKIEARHTMEAAGIPIVPGSHTSLGGVDEALSLAEQIGYPVMLKATAGGGGRGIRRCNSPLELSRNYERVVSEAQKAFGSTKVFLEKCVVNPRHIEVQVLADHQGHAIHLFERDCSIQRRHQKLIEIGPSPQLSEKQRATIGKLAVKACRAVGYRNAGTVEFLLDAQGNFYFMEMNTRLQVEHPVTEAITGVDIVQEQLLIAAGESLSYRQEDIQHRGYAMELRINAEDPKNDFLPSFGRITRYYAPGGPGVRTDGAIYTGYDLPPYFDSLCVKLTVWAMSWEKLLNRAHQALHDIGIYGVKTTIPYYRKILASPEFRRGEFDTSFVDNHLELLNYSADTREPELAAVVAAAIAAHMGA</sequence>
<dbReference type="InterPro" id="IPR011764">
    <property type="entry name" value="Biotin_carboxylation_dom"/>
</dbReference>
<dbReference type="PANTHER" id="PTHR48095:SF1">
    <property type="entry name" value="BIOTIN CARBOXYLASE"/>
    <property type="match status" value="1"/>
</dbReference>
<dbReference type="PROSITE" id="PS00866">
    <property type="entry name" value="CPSASE_1"/>
    <property type="match status" value="1"/>
</dbReference>
<name>D5C4K7_NITHN</name>
<dbReference type="eggNOG" id="COG0439">
    <property type="taxonomic scope" value="Bacteria"/>
</dbReference>
<keyword evidence="6 11" id="KW-0547">Nucleotide-binding</keyword>
<dbReference type="Proteomes" id="UP000001844">
    <property type="component" value="Chromosome"/>
</dbReference>
<dbReference type="NCBIfam" id="NF006367">
    <property type="entry name" value="PRK08591.1"/>
    <property type="match status" value="1"/>
</dbReference>
<dbReference type="PROSITE" id="PS50979">
    <property type="entry name" value="BC"/>
    <property type="match status" value="1"/>
</dbReference>
<dbReference type="GO" id="GO:0046872">
    <property type="term" value="F:metal ion binding"/>
    <property type="evidence" value="ECO:0007669"/>
    <property type="project" value="InterPro"/>
</dbReference>
<keyword evidence="8" id="KW-0092">Biotin</keyword>
<reference evidence="15" key="1">
    <citation type="submission" date="2010-04" db="EMBL/GenBank/DDBJ databases">
        <title>Complete genome sequence of Nitrosococcus halophilus Nc4, a salt-adapted, aerobic obligate ammonia-oxidizing sulfur purple bacterium.</title>
        <authorList>
            <consortium name="US DOE Joint Genome Institute"/>
            <person name="Campbell M.A."/>
            <person name="Malfatti S.A."/>
            <person name="Chain P.S.G."/>
            <person name="Heidelberg J.F."/>
            <person name="Ward B.B."/>
            <person name="Klotz M.G."/>
        </authorList>
    </citation>
    <scope>NUCLEOTIDE SEQUENCE [LARGE SCALE GENOMIC DNA]</scope>
    <source>
        <strain evidence="15">Nc4</strain>
    </source>
</reference>
<dbReference type="PROSITE" id="PS50975">
    <property type="entry name" value="ATP_GRASP"/>
    <property type="match status" value="1"/>
</dbReference>
<evidence type="ECO:0000256" key="3">
    <source>
        <dbReference type="ARBA" id="ARBA00011750"/>
    </source>
</evidence>
<evidence type="ECO:0000259" key="13">
    <source>
        <dbReference type="PROSITE" id="PS50979"/>
    </source>
</evidence>
<dbReference type="NCBIfam" id="NF005525">
    <property type="entry name" value="PRK07178.1"/>
    <property type="match status" value="1"/>
</dbReference>
<evidence type="ECO:0000256" key="4">
    <source>
        <dbReference type="ARBA" id="ARBA00017242"/>
    </source>
</evidence>
<evidence type="ECO:0000256" key="11">
    <source>
        <dbReference type="PROSITE-ProRule" id="PRU00409"/>
    </source>
</evidence>
<dbReference type="InterPro" id="IPR011761">
    <property type="entry name" value="ATP-grasp"/>
</dbReference>
<comment type="function">
    <text evidence="1">This protein is a component of the acetyl coenzyme A carboxylase complex; first, biotin carboxylase catalyzes the carboxylation of the carrier protein and then the transcarboxylase transfers the carboxyl group to form malonyl-CoA.</text>
</comment>
<dbReference type="SUPFAM" id="SSF51246">
    <property type="entry name" value="Rudiment single hybrid motif"/>
    <property type="match status" value="1"/>
</dbReference>
<protein>
    <recommendedName>
        <fullName evidence="4">Biotin carboxylase</fullName>
    </recommendedName>
    <alternativeName>
        <fullName evidence="9">Acetyl-coenzyme A carboxylase biotin carboxylase subunit A</fullName>
    </alternativeName>
</protein>
<dbReference type="InterPro" id="IPR051602">
    <property type="entry name" value="ACC_Biotin_Carboxylase"/>
</dbReference>
<dbReference type="InterPro" id="IPR005481">
    <property type="entry name" value="BC-like_N"/>
</dbReference>
<dbReference type="SUPFAM" id="SSF56059">
    <property type="entry name" value="Glutathione synthetase ATP-binding domain-like"/>
    <property type="match status" value="1"/>
</dbReference>
<evidence type="ECO:0000256" key="1">
    <source>
        <dbReference type="ARBA" id="ARBA00003761"/>
    </source>
</evidence>
<feature type="domain" description="ATP-grasp" evidence="12">
    <location>
        <begin position="119"/>
        <end position="316"/>
    </location>
</feature>
<dbReference type="Pfam" id="PF02786">
    <property type="entry name" value="CPSase_L_D2"/>
    <property type="match status" value="1"/>
</dbReference>
<dbReference type="FunFam" id="3.30.1490.20:FF:000003">
    <property type="entry name" value="acetyl-CoA carboxylase isoform X1"/>
    <property type="match status" value="1"/>
</dbReference>
<dbReference type="InterPro" id="IPR016185">
    <property type="entry name" value="PreATP-grasp_dom_sf"/>
</dbReference>
<dbReference type="InterPro" id="IPR011054">
    <property type="entry name" value="Rudment_hybrid_motif"/>
</dbReference>
<feature type="domain" description="Biotin carboxylation" evidence="13">
    <location>
        <begin position="1"/>
        <end position="445"/>
    </location>
</feature>
<dbReference type="SUPFAM" id="SSF52440">
    <property type="entry name" value="PreATP-grasp domain"/>
    <property type="match status" value="1"/>
</dbReference>
<dbReference type="PANTHER" id="PTHR48095">
    <property type="entry name" value="PYRUVATE CARBOXYLASE SUBUNIT A"/>
    <property type="match status" value="1"/>
</dbReference>
<dbReference type="InterPro" id="IPR005482">
    <property type="entry name" value="Biotin_COase_C"/>
</dbReference>
<dbReference type="Pfam" id="PF00289">
    <property type="entry name" value="Biotin_carb_N"/>
    <property type="match status" value="1"/>
</dbReference>
<dbReference type="Pfam" id="PF02785">
    <property type="entry name" value="Biotin_carb_C"/>
    <property type="match status" value="1"/>
</dbReference>
<accession>D5C4K7</accession>
<keyword evidence="15" id="KW-1185">Reference proteome</keyword>
<dbReference type="EMBL" id="CP001798">
    <property type="protein sequence ID" value="ADE15191.1"/>
    <property type="molecule type" value="Genomic_DNA"/>
</dbReference>
<dbReference type="GO" id="GO:0005524">
    <property type="term" value="F:ATP binding"/>
    <property type="evidence" value="ECO:0007669"/>
    <property type="project" value="UniProtKB-UniRule"/>
</dbReference>
<dbReference type="RefSeq" id="WP_013033056.1">
    <property type="nucleotide sequence ID" value="NC_013960.1"/>
</dbReference>
<proteinExistence type="predicted"/>
<evidence type="ECO:0000256" key="5">
    <source>
        <dbReference type="ARBA" id="ARBA00022598"/>
    </source>
</evidence>
<dbReference type="KEGG" id="nhl:Nhal_2090"/>
<dbReference type="OrthoDB" id="9763189at2"/>
<dbReference type="InterPro" id="IPR005479">
    <property type="entry name" value="CPAse_ATP-bd"/>
</dbReference>
<evidence type="ECO:0000313" key="15">
    <source>
        <dbReference type="Proteomes" id="UP000001844"/>
    </source>
</evidence>
<organism evidence="14 15">
    <name type="scientific">Nitrosococcus halophilus (strain Nc4)</name>
    <dbReference type="NCBI Taxonomy" id="472759"/>
    <lineage>
        <taxon>Bacteria</taxon>
        <taxon>Pseudomonadati</taxon>
        <taxon>Pseudomonadota</taxon>
        <taxon>Gammaproteobacteria</taxon>
        <taxon>Chromatiales</taxon>
        <taxon>Chromatiaceae</taxon>
        <taxon>Nitrosococcus</taxon>
    </lineage>
</organism>
<dbReference type="STRING" id="472759.Nhal_2090"/>
<dbReference type="SMART" id="SM00878">
    <property type="entry name" value="Biotin_carb_C"/>
    <property type="match status" value="1"/>
</dbReference>
<comment type="pathway">
    <text evidence="2">Lipid metabolism; malonyl-CoA biosynthesis; malonyl-CoA from acetyl-CoA: step 1/1.</text>
</comment>
<keyword evidence="5" id="KW-0436">Ligase</keyword>
<keyword evidence="7 11" id="KW-0067">ATP-binding</keyword>
<evidence type="ECO:0000256" key="9">
    <source>
        <dbReference type="ARBA" id="ARBA00033786"/>
    </source>
</evidence>